<accession>A0A9P6NA06</accession>
<comment type="caution">
    <text evidence="1">The sequence shown here is derived from an EMBL/GenBank/DDBJ whole genome shotgun (WGS) entry which is preliminary data.</text>
</comment>
<keyword evidence="2" id="KW-1185">Reference proteome</keyword>
<name>A0A9P6NA06_9BASI</name>
<dbReference type="AlphaFoldDB" id="A0A9P6NA06"/>
<evidence type="ECO:0000313" key="2">
    <source>
        <dbReference type="Proteomes" id="UP000886653"/>
    </source>
</evidence>
<sequence length="62" mass="6778">MHSLQMVQILIYNTITAKVLALIRDAKEIGSAGTSSVHLNNEKSLIGGQNWTMSKGHNHCES</sequence>
<dbReference type="EMBL" id="MU167494">
    <property type="protein sequence ID" value="KAG0139966.1"/>
    <property type="molecule type" value="Genomic_DNA"/>
</dbReference>
<protein>
    <submittedName>
        <fullName evidence="1">Uncharacterized protein</fullName>
    </submittedName>
</protein>
<gene>
    <name evidence="1" type="ORF">CROQUDRAFT_665796</name>
</gene>
<reference evidence="1" key="1">
    <citation type="submission" date="2013-11" db="EMBL/GenBank/DDBJ databases">
        <title>Genome sequence of the fusiform rust pathogen reveals effectors for host alternation and coevolution with pine.</title>
        <authorList>
            <consortium name="DOE Joint Genome Institute"/>
            <person name="Smith K."/>
            <person name="Pendleton A."/>
            <person name="Kubisiak T."/>
            <person name="Anderson C."/>
            <person name="Salamov A."/>
            <person name="Aerts A."/>
            <person name="Riley R."/>
            <person name="Clum A."/>
            <person name="Lindquist E."/>
            <person name="Ence D."/>
            <person name="Campbell M."/>
            <person name="Kronenberg Z."/>
            <person name="Feau N."/>
            <person name="Dhillon B."/>
            <person name="Hamelin R."/>
            <person name="Burleigh J."/>
            <person name="Smith J."/>
            <person name="Yandell M."/>
            <person name="Nelson C."/>
            <person name="Grigoriev I."/>
            <person name="Davis J."/>
        </authorList>
    </citation>
    <scope>NUCLEOTIDE SEQUENCE</scope>
    <source>
        <strain evidence="1">G11</strain>
    </source>
</reference>
<evidence type="ECO:0000313" key="1">
    <source>
        <dbReference type="EMBL" id="KAG0139966.1"/>
    </source>
</evidence>
<organism evidence="1 2">
    <name type="scientific">Cronartium quercuum f. sp. fusiforme G11</name>
    <dbReference type="NCBI Taxonomy" id="708437"/>
    <lineage>
        <taxon>Eukaryota</taxon>
        <taxon>Fungi</taxon>
        <taxon>Dikarya</taxon>
        <taxon>Basidiomycota</taxon>
        <taxon>Pucciniomycotina</taxon>
        <taxon>Pucciniomycetes</taxon>
        <taxon>Pucciniales</taxon>
        <taxon>Coleosporiaceae</taxon>
        <taxon>Cronartium</taxon>
    </lineage>
</organism>
<dbReference type="Proteomes" id="UP000886653">
    <property type="component" value="Unassembled WGS sequence"/>
</dbReference>
<proteinExistence type="predicted"/>